<dbReference type="Proteomes" id="UP000198406">
    <property type="component" value="Unassembled WGS sequence"/>
</dbReference>
<dbReference type="InterPro" id="IPR027417">
    <property type="entry name" value="P-loop_NTPase"/>
</dbReference>
<comment type="caution">
    <text evidence="1">The sequence shown here is derived from an EMBL/GenBank/DDBJ whole genome shotgun (WGS) entry which is preliminary data.</text>
</comment>
<dbReference type="Gene3D" id="3.40.50.300">
    <property type="entry name" value="P-loop containing nucleotide triphosphate hydrolases"/>
    <property type="match status" value="1"/>
</dbReference>
<protein>
    <submittedName>
        <fullName evidence="1">Uncharacterized protein</fullName>
    </submittedName>
</protein>
<evidence type="ECO:0000313" key="2">
    <source>
        <dbReference type="Proteomes" id="UP000198406"/>
    </source>
</evidence>
<reference evidence="1 2" key="1">
    <citation type="journal article" date="2015" name="Plant Cell">
        <title>Oil accumulation by the oleaginous diatom Fistulifera solaris as revealed by the genome and transcriptome.</title>
        <authorList>
            <person name="Tanaka T."/>
            <person name="Maeda Y."/>
            <person name="Veluchamy A."/>
            <person name="Tanaka M."/>
            <person name="Abida H."/>
            <person name="Marechal E."/>
            <person name="Bowler C."/>
            <person name="Muto M."/>
            <person name="Sunaga Y."/>
            <person name="Tanaka M."/>
            <person name="Yoshino T."/>
            <person name="Taniguchi T."/>
            <person name="Fukuda Y."/>
            <person name="Nemoto M."/>
            <person name="Matsumoto M."/>
            <person name="Wong P.S."/>
            <person name="Aburatani S."/>
            <person name="Fujibuchi W."/>
        </authorList>
    </citation>
    <scope>NUCLEOTIDE SEQUENCE [LARGE SCALE GENOMIC DNA]</scope>
    <source>
        <strain evidence="1 2">JPCC DA0580</strain>
    </source>
</reference>
<proteinExistence type="predicted"/>
<evidence type="ECO:0000313" key="1">
    <source>
        <dbReference type="EMBL" id="GAX12540.1"/>
    </source>
</evidence>
<name>A0A1Z5JEV7_FISSO</name>
<organism evidence="1 2">
    <name type="scientific">Fistulifera solaris</name>
    <name type="common">Oleaginous diatom</name>
    <dbReference type="NCBI Taxonomy" id="1519565"/>
    <lineage>
        <taxon>Eukaryota</taxon>
        <taxon>Sar</taxon>
        <taxon>Stramenopiles</taxon>
        <taxon>Ochrophyta</taxon>
        <taxon>Bacillariophyta</taxon>
        <taxon>Bacillariophyceae</taxon>
        <taxon>Bacillariophycidae</taxon>
        <taxon>Naviculales</taxon>
        <taxon>Naviculaceae</taxon>
        <taxon>Fistulifera</taxon>
    </lineage>
</organism>
<dbReference type="OrthoDB" id="43376at2759"/>
<sequence length="269" mass="30556">MTTTQVAPPTSWTETAYDWFQRSKRKREEIPKDPSSSAWSFFRSGSGISFMDAAFRRHTPTLPVIHLTGDVAKTWTLLSLAARFVVQTRPSQFTTTTTDILPQVLWLDSHQQVTASKLAHVVRSTLLRHIQTAMADAHDEQLFNQDLQDCCERIHLARAATDWVPLLECWRHQLAAFDSHPTLILWDGFLEDDEDVVRTEIVRQLSRLLEQCSVVLVTASSSPRNLEWDRFITQRVRLQRNAVTGGHEYLATVQASQIPFSISASGILS</sequence>
<accession>A0A1Z5JEV7</accession>
<keyword evidence="2" id="KW-1185">Reference proteome</keyword>
<dbReference type="InParanoid" id="A0A1Z5JEV7"/>
<dbReference type="AlphaFoldDB" id="A0A1Z5JEV7"/>
<gene>
    <name evidence="1" type="ORF">FisN_24Hh116</name>
</gene>
<dbReference type="EMBL" id="BDSP01000052">
    <property type="protein sequence ID" value="GAX12540.1"/>
    <property type="molecule type" value="Genomic_DNA"/>
</dbReference>